<feature type="transmembrane region" description="Helical" evidence="4">
    <location>
        <begin position="184"/>
        <end position="203"/>
    </location>
</feature>
<evidence type="ECO:0000313" key="6">
    <source>
        <dbReference type="EMBL" id="CUO52777.1"/>
    </source>
</evidence>
<feature type="transmembrane region" description="Helical" evidence="4">
    <location>
        <begin position="224"/>
        <end position="245"/>
    </location>
</feature>
<dbReference type="PANTHER" id="PTHR30204">
    <property type="entry name" value="REDOX-CYCLING DRUG-SENSING TRANSCRIPTIONAL ACTIVATOR SOXR"/>
    <property type="match status" value="1"/>
</dbReference>
<dbReference type="SUPFAM" id="SSF46955">
    <property type="entry name" value="Putative DNA-binding domain"/>
    <property type="match status" value="1"/>
</dbReference>
<evidence type="ECO:0000256" key="2">
    <source>
        <dbReference type="ARBA" id="ARBA00023125"/>
    </source>
</evidence>
<sequence>MTIKEVEEKTGIVRSSVRFYEKEKLIHPVRNNRNGYREYTEEDVQNIKKIAYLRTLGISLENIHRIIDHEVSLQVVLERQADALESQIADLEKYHYICKKMLTEKEMTYEDLEVEAYVTELEEYWKNNSKVFRLDSVGFLYLWGGLLAWGGITAVCFLLALLAYPNLPSQVPIQWNNGEISRQIGKAFIFVYPAACIIIRFFLRQFIWRWLTLRLFCFSDTICDYVTNCLCFVILSVEAFTIFYVNGMMQNVTTILTADAVVLVGVLLIGWYKLTVGLARD</sequence>
<keyword evidence="3" id="KW-0804">Transcription</keyword>
<dbReference type="AlphaFoldDB" id="A0A174FTF8"/>
<dbReference type="Proteomes" id="UP000095651">
    <property type="component" value="Unassembled WGS sequence"/>
</dbReference>
<proteinExistence type="predicted"/>
<keyword evidence="2" id="KW-0238">DNA-binding</keyword>
<name>A0A174FTF8_9FIRM</name>
<organism evidence="6 7">
    <name type="scientific">Hungatella hathewayi</name>
    <dbReference type="NCBI Taxonomy" id="154046"/>
    <lineage>
        <taxon>Bacteria</taxon>
        <taxon>Bacillati</taxon>
        <taxon>Bacillota</taxon>
        <taxon>Clostridia</taxon>
        <taxon>Lachnospirales</taxon>
        <taxon>Lachnospiraceae</taxon>
        <taxon>Hungatella</taxon>
    </lineage>
</organism>
<feature type="transmembrane region" description="Helical" evidence="4">
    <location>
        <begin position="251"/>
        <end position="272"/>
    </location>
</feature>
<dbReference type="GO" id="GO:0003677">
    <property type="term" value="F:DNA binding"/>
    <property type="evidence" value="ECO:0007669"/>
    <property type="project" value="UniProtKB-KW"/>
</dbReference>
<dbReference type="InterPro" id="IPR000551">
    <property type="entry name" value="MerR-type_HTH_dom"/>
</dbReference>
<feature type="transmembrane region" description="Helical" evidence="4">
    <location>
        <begin position="139"/>
        <end position="164"/>
    </location>
</feature>
<evidence type="ECO:0000256" key="4">
    <source>
        <dbReference type="SAM" id="Phobius"/>
    </source>
</evidence>
<dbReference type="InterPro" id="IPR047057">
    <property type="entry name" value="MerR_fam"/>
</dbReference>
<dbReference type="Pfam" id="PF13411">
    <property type="entry name" value="MerR_1"/>
    <property type="match status" value="1"/>
</dbReference>
<evidence type="ECO:0000313" key="7">
    <source>
        <dbReference type="Proteomes" id="UP000095651"/>
    </source>
</evidence>
<keyword evidence="4" id="KW-0812">Transmembrane</keyword>
<dbReference type="GO" id="GO:0003700">
    <property type="term" value="F:DNA-binding transcription factor activity"/>
    <property type="evidence" value="ECO:0007669"/>
    <property type="project" value="InterPro"/>
</dbReference>
<dbReference type="PROSITE" id="PS50937">
    <property type="entry name" value="HTH_MERR_2"/>
    <property type="match status" value="1"/>
</dbReference>
<keyword evidence="1" id="KW-0805">Transcription regulation</keyword>
<keyword evidence="4" id="KW-0472">Membrane</keyword>
<evidence type="ECO:0000256" key="3">
    <source>
        <dbReference type="ARBA" id="ARBA00023163"/>
    </source>
</evidence>
<dbReference type="InterPro" id="IPR012867">
    <property type="entry name" value="DUF1648"/>
</dbReference>
<dbReference type="EMBL" id="CYZE01000007">
    <property type="protein sequence ID" value="CUO52777.1"/>
    <property type="molecule type" value="Genomic_DNA"/>
</dbReference>
<dbReference type="Gene3D" id="1.10.1660.10">
    <property type="match status" value="1"/>
</dbReference>
<dbReference type="PANTHER" id="PTHR30204:SF94">
    <property type="entry name" value="HEAVY METAL-DEPENDENT TRANSCRIPTIONAL REGULATOR HI_0293-RELATED"/>
    <property type="match status" value="1"/>
</dbReference>
<dbReference type="InterPro" id="IPR009061">
    <property type="entry name" value="DNA-bd_dom_put_sf"/>
</dbReference>
<evidence type="ECO:0000259" key="5">
    <source>
        <dbReference type="PROSITE" id="PS50937"/>
    </source>
</evidence>
<evidence type="ECO:0000256" key="1">
    <source>
        <dbReference type="ARBA" id="ARBA00023015"/>
    </source>
</evidence>
<dbReference type="SMART" id="SM00422">
    <property type="entry name" value="HTH_MERR"/>
    <property type="match status" value="1"/>
</dbReference>
<dbReference type="RefSeq" id="WP_055656522.1">
    <property type="nucleotide sequence ID" value="NZ_CABIXC010000007.1"/>
</dbReference>
<feature type="domain" description="HTH merR-type" evidence="5">
    <location>
        <begin position="1"/>
        <end position="69"/>
    </location>
</feature>
<protein>
    <submittedName>
        <fullName evidence="6">Transcriptional regulator</fullName>
    </submittedName>
</protein>
<dbReference type="Pfam" id="PF07853">
    <property type="entry name" value="DUF1648"/>
    <property type="match status" value="1"/>
</dbReference>
<keyword evidence="4" id="KW-1133">Transmembrane helix</keyword>
<reference evidence="6 7" key="1">
    <citation type="submission" date="2015-09" db="EMBL/GenBank/DDBJ databases">
        <authorList>
            <consortium name="Pathogen Informatics"/>
        </authorList>
    </citation>
    <scope>NUCLEOTIDE SEQUENCE [LARGE SCALE GENOMIC DNA]</scope>
    <source>
        <strain evidence="6 7">2789STDY5608850</strain>
    </source>
</reference>
<gene>
    <name evidence="6" type="primary">zntR_2</name>
    <name evidence="6" type="ORF">ERS852407_03113</name>
</gene>
<accession>A0A174FTF8</accession>